<dbReference type="InterPro" id="IPR037923">
    <property type="entry name" value="HTH-like"/>
</dbReference>
<dbReference type="SMART" id="SM00342">
    <property type="entry name" value="HTH_ARAC"/>
    <property type="match status" value="1"/>
</dbReference>
<evidence type="ECO:0000256" key="3">
    <source>
        <dbReference type="ARBA" id="ARBA00023163"/>
    </source>
</evidence>
<dbReference type="PANTHER" id="PTHR43280:SF2">
    <property type="entry name" value="HTH-TYPE TRANSCRIPTIONAL REGULATOR EXSA"/>
    <property type="match status" value="1"/>
</dbReference>
<dbReference type="SUPFAM" id="SSF46689">
    <property type="entry name" value="Homeodomain-like"/>
    <property type="match status" value="1"/>
</dbReference>
<dbReference type="PRINTS" id="PR00032">
    <property type="entry name" value="HTHARAC"/>
</dbReference>
<dbReference type="Gene3D" id="1.10.10.60">
    <property type="entry name" value="Homeodomain-like"/>
    <property type="match status" value="2"/>
</dbReference>
<organism evidence="5 6">
    <name type="scientific">Xanthocytophaga flava</name>
    <dbReference type="NCBI Taxonomy" id="3048013"/>
    <lineage>
        <taxon>Bacteria</taxon>
        <taxon>Pseudomonadati</taxon>
        <taxon>Bacteroidota</taxon>
        <taxon>Cytophagia</taxon>
        <taxon>Cytophagales</taxon>
        <taxon>Rhodocytophagaceae</taxon>
        <taxon>Xanthocytophaga</taxon>
    </lineage>
</organism>
<reference evidence="5" key="1">
    <citation type="submission" date="2023-05" db="EMBL/GenBank/DDBJ databases">
        <authorList>
            <person name="Zhang X."/>
        </authorList>
    </citation>
    <scope>NUCLEOTIDE SEQUENCE</scope>
    <source>
        <strain evidence="5">YF14B1</strain>
    </source>
</reference>
<proteinExistence type="predicted"/>
<dbReference type="PROSITE" id="PS00041">
    <property type="entry name" value="HTH_ARAC_FAMILY_1"/>
    <property type="match status" value="1"/>
</dbReference>
<dbReference type="InterPro" id="IPR018062">
    <property type="entry name" value="HTH_AraC-typ_CS"/>
</dbReference>
<dbReference type="PANTHER" id="PTHR43280">
    <property type="entry name" value="ARAC-FAMILY TRANSCRIPTIONAL REGULATOR"/>
    <property type="match status" value="1"/>
</dbReference>
<keyword evidence="1" id="KW-0805">Transcription regulation</keyword>
<accession>A0AAE3QI05</accession>
<protein>
    <submittedName>
        <fullName evidence="5">AraC family transcriptional regulator</fullName>
    </submittedName>
</protein>
<dbReference type="AlphaFoldDB" id="A0AAE3QI05"/>
<evidence type="ECO:0000259" key="4">
    <source>
        <dbReference type="PROSITE" id="PS01124"/>
    </source>
</evidence>
<dbReference type="Proteomes" id="UP001241110">
    <property type="component" value="Unassembled WGS sequence"/>
</dbReference>
<dbReference type="RefSeq" id="WP_313976142.1">
    <property type="nucleotide sequence ID" value="NZ_JASJOS010000002.1"/>
</dbReference>
<evidence type="ECO:0000313" key="6">
    <source>
        <dbReference type="Proteomes" id="UP001241110"/>
    </source>
</evidence>
<keyword evidence="3" id="KW-0804">Transcription</keyword>
<evidence type="ECO:0000256" key="2">
    <source>
        <dbReference type="ARBA" id="ARBA00023125"/>
    </source>
</evidence>
<gene>
    <name evidence="5" type="ORF">QNI16_04465</name>
</gene>
<dbReference type="InterPro" id="IPR009057">
    <property type="entry name" value="Homeodomain-like_sf"/>
</dbReference>
<dbReference type="InterPro" id="IPR020449">
    <property type="entry name" value="Tscrpt_reg_AraC-type_HTH"/>
</dbReference>
<dbReference type="InterPro" id="IPR018060">
    <property type="entry name" value="HTH_AraC"/>
</dbReference>
<dbReference type="GO" id="GO:0043565">
    <property type="term" value="F:sequence-specific DNA binding"/>
    <property type="evidence" value="ECO:0007669"/>
    <property type="project" value="InterPro"/>
</dbReference>
<dbReference type="SUPFAM" id="SSF51215">
    <property type="entry name" value="Regulatory protein AraC"/>
    <property type="match status" value="1"/>
</dbReference>
<feature type="domain" description="HTH araC/xylS-type" evidence="4">
    <location>
        <begin position="181"/>
        <end position="281"/>
    </location>
</feature>
<keyword evidence="2" id="KW-0238">DNA-binding</keyword>
<comment type="caution">
    <text evidence="5">The sequence shown here is derived from an EMBL/GenBank/DDBJ whole genome shotgun (WGS) entry which is preliminary data.</text>
</comment>
<dbReference type="EMBL" id="JASJOS010000002">
    <property type="protein sequence ID" value="MDJ1479727.1"/>
    <property type="molecule type" value="Genomic_DNA"/>
</dbReference>
<dbReference type="GO" id="GO:0003700">
    <property type="term" value="F:DNA-binding transcription factor activity"/>
    <property type="evidence" value="ECO:0007669"/>
    <property type="project" value="InterPro"/>
</dbReference>
<evidence type="ECO:0000313" key="5">
    <source>
        <dbReference type="EMBL" id="MDJ1479727.1"/>
    </source>
</evidence>
<evidence type="ECO:0000256" key="1">
    <source>
        <dbReference type="ARBA" id="ARBA00023015"/>
    </source>
</evidence>
<dbReference type="Pfam" id="PF12833">
    <property type="entry name" value="HTH_18"/>
    <property type="match status" value="1"/>
</dbReference>
<sequence length="287" mass="33668">MQIQNLFQPFDIEFVRVDECPIKMHKNTFFELAYIVEGEGIYHIDQNKFNYNADNLFLLMPFEVQFTKVKRTTTFLFIRFNNIYFRAQKPSEQHSNLNGWIQKLEYIFQNNNYQKGCIIRNVPDKPLVRSLVAAIIQEYVNQGTLQQELVQQLVNTLIIVVARNISMHVADKTQVNNSALLDILHYIHLNIYNSERLKAETIAAHFNISLNYIGEYFKKHTGQNLQQYIINYKLSLVEVRLLHSDMRLNEIAYEFGFTDESHLTKTFKKNKGITPTEYRKGSVAVSV</sequence>
<dbReference type="PROSITE" id="PS01124">
    <property type="entry name" value="HTH_ARAC_FAMILY_2"/>
    <property type="match status" value="1"/>
</dbReference>
<name>A0AAE3QI05_9BACT</name>